<evidence type="ECO:0000259" key="2">
    <source>
        <dbReference type="PROSITE" id="PS50853"/>
    </source>
</evidence>
<dbReference type="InterPro" id="IPR036116">
    <property type="entry name" value="FN3_sf"/>
</dbReference>
<dbReference type="AlphaFoldDB" id="A0A7N8X785"/>
<reference evidence="3" key="2">
    <citation type="submission" date="2025-09" db="UniProtKB">
        <authorList>
            <consortium name="Ensembl"/>
        </authorList>
    </citation>
    <scope>IDENTIFICATION</scope>
</reference>
<name>A0A7N8X785_9TELE</name>
<dbReference type="InterPro" id="IPR053073">
    <property type="entry name" value="IL11/IL27_subunit_beta"/>
</dbReference>
<keyword evidence="4" id="KW-1185">Reference proteome</keyword>
<feature type="compositionally biased region" description="Basic and acidic residues" evidence="1">
    <location>
        <begin position="485"/>
        <end position="518"/>
    </location>
</feature>
<accession>A0A7N8X785</accession>
<dbReference type="GeneTree" id="ENSGT00940000155603"/>
<dbReference type="InterPro" id="IPR013783">
    <property type="entry name" value="Ig-like_fold"/>
</dbReference>
<evidence type="ECO:0000313" key="3">
    <source>
        <dbReference type="Ensembl" id="ENSMAMP00000046787.1"/>
    </source>
</evidence>
<proteinExistence type="predicted"/>
<feature type="region of interest" description="Disordered" evidence="1">
    <location>
        <begin position="455"/>
        <end position="518"/>
    </location>
</feature>
<dbReference type="PANTHER" id="PTHR48483">
    <property type="entry name" value="INTERLEUKIN-27 SUBUNIT BETA"/>
    <property type="match status" value="1"/>
</dbReference>
<dbReference type="InterPro" id="IPR003961">
    <property type="entry name" value="FN3_dom"/>
</dbReference>
<dbReference type="SUPFAM" id="SSF49265">
    <property type="entry name" value="Fibronectin type III"/>
    <property type="match status" value="2"/>
</dbReference>
<organism evidence="3 4">
    <name type="scientific">Mastacembelus armatus</name>
    <name type="common">zig-zag eel</name>
    <dbReference type="NCBI Taxonomy" id="205130"/>
    <lineage>
        <taxon>Eukaryota</taxon>
        <taxon>Metazoa</taxon>
        <taxon>Chordata</taxon>
        <taxon>Craniata</taxon>
        <taxon>Vertebrata</taxon>
        <taxon>Euteleostomi</taxon>
        <taxon>Actinopterygii</taxon>
        <taxon>Neopterygii</taxon>
        <taxon>Teleostei</taxon>
        <taxon>Neoteleostei</taxon>
        <taxon>Acanthomorphata</taxon>
        <taxon>Anabantaria</taxon>
        <taxon>Synbranchiformes</taxon>
        <taxon>Mastacembelidae</taxon>
        <taxon>Mastacembelus</taxon>
    </lineage>
</organism>
<dbReference type="Proteomes" id="UP000261640">
    <property type="component" value="Unplaced"/>
</dbReference>
<dbReference type="PANTHER" id="PTHR48483:SF1">
    <property type="entry name" value="INTERLEUKIN-12 RECEPTOR SUBUNIT BETA-1-RELATED"/>
    <property type="match status" value="1"/>
</dbReference>
<evidence type="ECO:0000313" key="4">
    <source>
        <dbReference type="Proteomes" id="UP000261640"/>
    </source>
</evidence>
<dbReference type="Pfam" id="PF00041">
    <property type="entry name" value="fn3"/>
    <property type="match status" value="1"/>
</dbReference>
<reference evidence="3" key="1">
    <citation type="submission" date="2025-08" db="UniProtKB">
        <authorList>
            <consortium name="Ensembl"/>
        </authorList>
    </citation>
    <scope>IDENTIFICATION</scope>
</reference>
<evidence type="ECO:0000256" key="1">
    <source>
        <dbReference type="SAM" id="MobiDB-lite"/>
    </source>
</evidence>
<dbReference type="PROSITE" id="PS50853">
    <property type="entry name" value="FN3"/>
    <property type="match status" value="1"/>
</dbReference>
<dbReference type="Gene3D" id="2.60.40.10">
    <property type="entry name" value="Immunoglobulins"/>
    <property type="match status" value="2"/>
</dbReference>
<feature type="domain" description="Fibronectin type-III" evidence="2">
    <location>
        <begin position="311"/>
        <end position="401"/>
    </location>
</feature>
<dbReference type="SMART" id="SM00060">
    <property type="entry name" value="FN3"/>
    <property type="match status" value="2"/>
</dbReference>
<dbReference type="Ensembl" id="ENSMAMT00000053438.1">
    <property type="protein sequence ID" value="ENSMAMP00000046787.1"/>
    <property type="gene ID" value="ENSMAMG00000003688.2"/>
</dbReference>
<protein>
    <submittedName>
        <fullName evidence="3">Interleukin 12 receptor subunit beta 1</fullName>
    </submittedName>
</protein>
<sequence>TLATKHWLTYQHHVVSSQLAIFFFKGSACEAPSSPQCFRRTADVSVYLCEWSTNMTGSNKNKTKKMHIIVCMSSTVKFEAPKNISVSWLKNNLRLSWRALEKRLATAEVWLRQVQHHTGSWMKVTVVNLLKHTSYQVQLRHRSTQAQNPLWSDWSPIISVPAVSAVLSSALQPMPHAAAVRGVTYFLKDTQSSHGCPCVKRKHNYTHEHTTFMYVSYSAVNITVIARNVAGESPPAICVTYNLYLSLPCDKMLLENLKKKTCHEWYEHQDGDSNMKVLGLNPIQTWDQSVWSLHVLQFDPFFFHSSVPQRAPQDFIVYSETYSSAQLSWKKIPIVDQQGFLTHYSLCIMKIMECYNISALVTEHRLENLTPATKYNISLAGMTRVGKGPNATVTFITLPENSFNSFYSVLIPRIKHKIFPPVPKPVIPDFVPYQAESREIPEEKEEVHDLMLVQPHPEGKSTSEDAEEADVLQREWDDTTGEDIDSTRGDSRMSGRINEESHDSTDQELRSSREEENTDLKNVDNEIALLIYRNGLVFDM</sequence>
<dbReference type="CDD" id="cd00063">
    <property type="entry name" value="FN3"/>
    <property type="match status" value="2"/>
</dbReference>